<feature type="domain" description="N-acetyltransferase" evidence="1">
    <location>
        <begin position="199"/>
        <end position="297"/>
    </location>
</feature>
<dbReference type="EMBL" id="QJKJ01004813">
    <property type="protein sequence ID" value="RDX92657.1"/>
    <property type="molecule type" value="Genomic_DNA"/>
</dbReference>
<comment type="caution">
    <text evidence="2">The sequence shown here is derived from an EMBL/GenBank/DDBJ whole genome shotgun (WGS) entry which is preliminary data.</text>
</comment>
<keyword evidence="3" id="KW-1185">Reference proteome</keyword>
<evidence type="ECO:0000313" key="3">
    <source>
        <dbReference type="Proteomes" id="UP000257109"/>
    </source>
</evidence>
<dbReference type="OrthoDB" id="1422262at2759"/>
<dbReference type="STRING" id="157652.A0A371GQ16"/>
<dbReference type="PROSITE" id="PS51186">
    <property type="entry name" value="GNAT"/>
    <property type="match status" value="1"/>
</dbReference>
<organism evidence="2 3">
    <name type="scientific">Mucuna pruriens</name>
    <name type="common">Velvet bean</name>
    <name type="synonym">Dolichos pruriens</name>
    <dbReference type="NCBI Taxonomy" id="157652"/>
    <lineage>
        <taxon>Eukaryota</taxon>
        <taxon>Viridiplantae</taxon>
        <taxon>Streptophyta</taxon>
        <taxon>Embryophyta</taxon>
        <taxon>Tracheophyta</taxon>
        <taxon>Spermatophyta</taxon>
        <taxon>Magnoliopsida</taxon>
        <taxon>eudicotyledons</taxon>
        <taxon>Gunneridae</taxon>
        <taxon>Pentapetalae</taxon>
        <taxon>rosids</taxon>
        <taxon>fabids</taxon>
        <taxon>Fabales</taxon>
        <taxon>Fabaceae</taxon>
        <taxon>Papilionoideae</taxon>
        <taxon>50 kb inversion clade</taxon>
        <taxon>NPAAA clade</taxon>
        <taxon>indigoferoid/millettioid clade</taxon>
        <taxon>Phaseoleae</taxon>
        <taxon>Mucuna</taxon>
    </lineage>
</organism>
<dbReference type="PANTHER" id="PTHR47426">
    <property type="entry name" value="ACYL-COA N-ACYLTRANSFERASES (NAT) SUPERFAMILY PROTEIN"/>
    <property type="match status" value="1"/>
</dbReference>
<feature type="non-terminal residue" evidence="2">
    <location>
        <position position="1"/>
    </location>
</feature>
<dbReference type="GO" id="GO:0016747">
    <property type="term" value="F:acyltransferase activity, transferring groups other than amino-acyl groups"/>
    <property type="evidence" value="ECO:0007669"/>
    <property type="project" value="InterPro"/>
</dbReference>
<reference evidence="2" key="1">
    <citation type="submission" date="2018-05" db="EMBL/GenBank/DDBJ databases">
        <title>Draft genome of Mucuna pruriens seed.</title>
        <authorList>
            <person name="Nnadi N.E."/>
            <person name="Vos R."/>
            <person name="Hasami M.H."/>
            <person name="Devisetty U.K."/>
            <person name="Aguiy J.C."/>
        </authorList>
    </citation>
    <scope>NUCLEOTIDE SEQUENCE [LARGE SCALE GENOMIC DNA]</scope>
    <source>
        <strain evidence="2">JCA_2017</strain>
    </source>
</reference>
<dbReference type="SUPFAM" id="SSF55729">
    <property type="entry name" value="Acyl-CoA N-acyltransferases (Nat)"/>
    <property type="match status" value="1"/>
</dbReference>
<proteinExistence type="predicted"/>
<dbReference type="AlphaFoldDB" id="A0A371GQ16"/>
<protein>
    <recommendedName>
        <fullName evidence="1">N-acetyltransferase domain-containing protein</fullName>
    </recommendedName>
</protein>
<dbReference type="InterPro" id="IPR016181">
    <property type="entry name" value="Acyl_CoA_acyltransferase"/>
</dbReference>
<dbReference type="PANTHER" id="PTHR47426:SF3">
    <property type="entry name" value="GCN5-RELATED N-ACETYLTRANSFERASE 6, CHLOROPLASTIC"/>
    <property type="match status" value="1"/>
</dbReference>
<name>A0A371GQ16_MUCPR</name>
<evidence type="ECO:0000313" key="2">
    <source>
        <dbReference type="EMBL" id="RDX92657.1"/>
    </source>
</evidence>
<dbReference type="Pfam" id="PF00583">
    <property type="entry name" value="Acetyltransf_1"/>
    <property type="match status" value="1"/>
</dbReference>
<accession>A0A371GQ16</accession>
<dbReference type="Proteomes" id="UP000257109">
    <property type="component" value="Unassembled WGS sequence"/>
</dbReference>
<sequence length="297" mass="34214">MASISTIHAPELQSLFVRNKCPRVAASWITSVSFSWFLKPLQCRTMDSDFPNKKKKKKQVSVQLSSLKTPVMYCGLRFDRLQPSDDELDPHNRFEFGNFVARPAMLEEEYWIAAWLRAECEWENQEYHTLYSDDCKRRFADQEFTAIKKRCEGQNVDSSACIITVRKEKKNVKRTIIKSVVGTLDLSIRYLLKGETFPGELVDAPRFCRMDRTPSARYAYISNVCVSKSARRKGIASNMLYFAIQSAKSAGVPRVYAHVNRYNNAAKTLYQNLGFEVVEMANPLLIESETYLLRLEI</sequence>
<gene>
    <name evidence="2" type="ORF">CR513_25177</name>
</gene>
<evidence type="ECO:0000259" key="1">
    <source>
        <dbReference type="PROSITE" id="PS51186"/>
    </source>
</evidence>
<dbReference type="InterPro" id="IPR000182">
    <property type="entry name" value="GNAT_dom"/>
</dbReference>
<dbReference type="Gene3D" id="3.40.630.30">
    <property type="match status" value="1"/>
</dbReference>
<dbReference type="CDD" id="cd04301">
    <property type="entry name" value="NAT_SF"/>
    <property type="match status" value="1"/>
</dbReference>